<dbReference type="EMBL" id="CP001145">
    <property type="protein sequence ID" value="ACI16828.1"/>
    <property type="molecule type" value="Genomic_DNA"/>
</dbReference>
<accession>B5Y8W8</accession>
<evidence type="ECO:0000256" key="3">
    <source>
        <dbReference type="ARBA" id="ARBA00022448"/>
    </source>
</evidence>
<dbReference type="GO" id="GO:0005886">
    <property type="term" value="C:plasma membrane"/>
    <property type="evidence" value="ECO:0007669"/>
    <property type="project" value="UniProtKB-SubCell"/>
</dbReference>
<dbReference type="Proteomes" id="UP000001732">
    <property type="component" value="Chromosome"/>
</dbReference>
<dbReference type="AlphaFoldDB" id="B5Y8W8"/>
<dbReference type="CDD" id="cd06550">
    <property type="entry name" value="TM_ABC_iron-siderophores_like"/>
    <property type="match status" value="1"/>
</dbReference>
<dbReference type="InterPro" id="IPR037294">
    <property type="entry name" value="ABC_BtuC-like"/>
</dbReference>
<evidence type="ECO:0000256" key="2">
    <source>
        <dbReference type="ARBA" id="ARBA00007935"/>
    </source>
</evidence>
<keyword evidence="4" id="KW-1003">Cell membrane</keyword>
<evidence type="ECO:0000256" key="8">
    <source>
        <dbReference type="SAM" id="Phobius"/>
    </source>
</evidence>
<keyword evidence="6 8" id="KW-1133">Transmembrane helix</keyword>
<evidence type="ECO:0000256" key="7">
    <source>
        <dbReference type="ARBA" id="ARBA00023136"/>
    </source>
</evidence>
<dbReference type="Pfam" id="PF01032">
    <property type="entry name" value="FecCD"/>
    <property type="match status" value="1"/>
</dbReference>
<evidence type="ECO:0000256" key="1">
    <source>
        <dbReference type="ARBA" id="ARBA00004651"/>
    </source>
</evidence>
<protein>
    <submittedName>
        <fullName evidence="9">Iron compound ABC transporter, permease protein</fullName>
    </submittedName>
</protein>
<dbReference type="PANTHER" id="PTHR30472">
    <property type="entry name" value="FERRIC ENTEROBACTIN TRANSPORT SYSTEM PERMEASE PROTEIN"/>
    <property type="match status" value="1"/>
</dbReference>
<dbReference type="STRING" id="309798.COPRO5265_0877"/>
<comment type="subcellular location">
    <subcellularLocation>
        <location evidence="1">Cell membrane</location>
        <topology evidence="1">Multi-pass membrane protein</topology>
    </subcellularLocation>
</comment>
<dbReference type="Gene3D" id="1.10.3470.10">
    <property type="entry name" value="ABC transporter involved in vitamin B12 uptake, BtuC"/>
    <property type="match status" value="1"/>
</dbReference>
<keyword evidence="7 8" id="KW-0472">Membrane</keyword>
<name>B5Y8W8_COPPD</name>
<dbReference type="GO" id="GO:0022857">
    <property type="term" value="F:transmembrane transporter activity"/>
    <property type="evidence" value="ECO:0007669"/>
    <property type="project" value="InterPro"/>
</dbReference>
<feature type="transmembrane region" description="Helical" evidence="8">
    <location>
        <begin position="139"/>
        <end position="163"/>
    </location>
</feature>
<evidence type="ECO:0000256" key="5">
    <source>
        <dbReference type="ARBA" id="ARBA00022692"/>
    </source>
</evidence>
<organism evidence="9 10">
    <name type="scientific">Coprothermobacter proteolyticus (strain ATCC 35245 / DSM 5265 / OCM 4 / BT)</name>
    <dbReference type="NCBI Taxonomy" id="309798"/>
    <lineage>
        <taxon>Bacteria</taxon>
        <taxon>Pseudomonadati</taxon>
        <taxon>Coprothermobacterota</taxon>
        <taxon>Coprothermobacteria</taxon>
        <taxon>Coprothermobacterales</taxon>
        <taxon>Coprothermobacteraceae</taxon>
        <taxon>Coprothermobacter</taxon>
    </lineage>
</organism>
<evidence type="ECO:0000313" key="10">
    <source>
        <dbReference type="Proteomes" id="UP000001732"/>
    </source>
</evidence>
<feature type="transmembrane region" description="Helical" evidence="8">
    <location>
        <begin position="184"/>
        <end position="201"/>
    </location>
</feature>
<evidence type="ECO:0000313" key="9">
    <source>
        <dbReference type="EMBL" id="ACI16828.1"/>
    </source>
</evidence>
<keyword evidence="3" id="KW-0813">Transport</keyword>
<sequence>MTLLYNGTVKDERNVLALLLLLYVITFFVSLSWGQVKVSLISPTQDELTLLYYRLNRFVTASIVGAVLSCTALTLQTVTRNYLVDSGLLGVNSGAVLGKVLSMFLKVGPSQLIALAGSMIALIATFTLGSLGGSDILRLVVAGVVVNSVLSSAISLISLYLYTSAASVLSWTLGHIRTVSTSELIIMVVSLVLCFVLVSRSKQLDILTLSKEEAMSLGVNYKSEVFLLIAVSALAGSLISSIFGVFSFVGVAAPNMARRIVSGGHLKLFLFSSIIGALLMAVSDVIARTSLAGIEIPTGLVVSFAGAVFYLYFFWSMSRDYSS</sequence>
<dbReference type="KEGG" id="cpo:COPRO5265_0877"/>
<reference evidence="9 10" key="2">
    <citation type="journal article" date="2014" name="Genome Announc.">
        <title>Complete Genome Sequence of Coprothermobacter proteolyticus DSM 5265.</title>
        <authorList>
            <person name="Alexiev A."/>
            <person name="Coil D.A."/>
            <person name="Badger J.H."/>
            <person name="Enticknap J."/>
            <person name="Ward N."/>
            <person name="Robb F.T."/>
            <person name="Eisen J.A."/>
        </authorList>
    </citation>
    <scope>NUCLEOTIDE SEQUENCE [LARGE SCALE GENOMIC DNA]</scope>
    <source>
        <strain evidence="10">ATCC 35245 / DSM 5265 / OCM 4 / BT</strain>
    </source>
</reference>
<dbReference type="InterPro" id="IPR000522">
    <property type="entry name" value="ABC_transptr_permease_BtuC"/>
</dbReference>
<dbReference type="SUPFAM" id="SSF81345">
    <property type="entry name" value="ABC transporter involved in vitamin B12 uptake, BtuC"/>
    <property type="match status" value="1"/>
</dbReference>
<keyword evidence="5 8" id="KW-0812">Transmembrane</keyword>
<dbReference type="PANTHER" id="PTHR30472:SF25">
    <property type="entry name" value="ABC TRANSPORTER PERMEASE PROTEIN MJ0876-RELATED"/>
    <property type="match status" value="1"/>
</dbReference>
<reference evidence="10" key="1">
    <citation type="submission" date="2008-08" db="EMBL/GenBank/DDBJ databases">
        <title>The complete genome sequence of Coprothermobacter proteolyticus strain ATCC 5245 / DSM 5265 / BT.</title>
        <authorList>
            <person name="Dodson R.J."/>
            <person name="Durkin A.S."/>
            <person name="Wu M."/>
            <person name="Eisen J."/>
            <person name="Sutton G."/>
        </authorList>
    </citation>
    <scope>NUCLEOTIDE SEQUENCE [LARGE SCALE GENOMIC DNA]</scope>
    <source>
        <strain evidence="10">ATCC 35245 / DSM 5265 / OCM 4 / BT</strain>
    </source>
</reference>
<proteinExistence type="inferred from homology"/>
<feature type="transmembrane region" description="Helical" evidence="8">
    <location>
        <begin position="112"/>
        <end position="133"/>
    </location>
</feature>
<feature type="transmembrane region" description="Helical" evidence="8">
    <location>
        <begin position="15"/>
        <end position="34"/>
    </location>
</feature>
<feature type="transmembrane region" description="Helical" evidence="8">
    <location>
        <begin position="225"/>
        <end position="253"/>
    </location>
</feature>
<dbReference type="eggNOG" id="COG0609">
    <property type="taxonomic scope" value="Bacteria"/>
</dbReference>
<feature type="transmembrane region" description="Helical" evidence="8">
    <location>
        <begin position="55"/>
        <end position="75"/>
    </location>
</feature>
<gene>
    <name evidence="9" type="ordered locus">COPRO5265_0877</name>
</gene>
<feature type="transmembrane region" description="Helical" evidence="8">
    <location>
        <begin position="294"/>
        <end position="315"/>
    </location>
</feature>
<evidence type="ECO:0000256" key="4">
    <source>
        <dbReference type="ARBA" id="ARBA00022475"/>
    </source>
</evidence>
<keyword evidence="10" id="KW-1185">Reference proteome</keyword>
<comment type="similarity">
    <text evidence="2">Belongs to the binding-protein-dependent transport system permease family. FecCD subfamily.</text>
</comment>
<evidence type="ECO:0000256" key="6">
    <source>
        <dbReference type="ARBA" id="ARBA00022989"/>
    </source>
</evidence>
<feature type="transmembrane region" description="Helical" evidence="8">
    <location>
        <begin position="265"/>
        <end position="282"/>
    </location>
</feature>